<dbReference type="InterPro" id="IPR001932">
    <property type="entry name" value="PPM-type_phosphatase-like_dom"/>
</dbReference>
<keyword evidence="2 4" id="KW-0378">Hydrolase</keyword>
<dbReference type="InterPro" id="IPR000222">
    <property type="entry name" value="PP2C_BS"/>
</dbReference>
<dbReference type="CDD" id="cd00143">
    <property type="entry name" value="PP2Cc"/>
    <property type="match status" value="1"/>
</dbReference>
<dbReference type="InterPro" id="IPR036457">
    <property type="entry name" value="PPM-type-like_dom_sf"/>
</dbReference>
<evidence type="ECO:0000256" key="3">
    <source>
        <dbReference type="ARBA" id="ARBA00022912"/>
    </source>
</evidence>
<evidence type="ECO:0000313" key="7">
    <source>
        <dbReference type="EMBL" id="CDG67465.1"/>
    </source>
</evidence>
<dbReference type="SMART" id="SM00332">
    <property type="entry name" value="PP2Cc"/>
    <property type="match status" value="1"/>
</dbReference>
<protein>
    <submittedName>
        <fullName evidence="7">Integrin-linked kinase-associated serine/threonine phosphatase 2C</fullName>
    </submittedName>
</protein>
<dbReference type="GO" id="GO:0004722">
    <property type="term" value="F:protein serine/threonine phosphatase activity"/>
    <property type="evidence" value="ECO:0007669"/>
    <property type="project" value="InterPro"/>
</dbReference>
<evidence type="ECO:0000256" key="1">
    <source>
        <dbReference type="ARBA" id="ARBA00022723"/>
    </source>
</evidence>
<evidence type="ECO:0000256" key="5">
    <source>
        <dbReference type="SAM" id="MobiDB-lite"/>
    </source>
</evidence>
<gene>
    <name evidence="7" type="primary">ILKAP</name>
</gene>
<organism evidence="7">
    <name type="scientific">Hydra vulgaris</name>
    <name type="common">Hydra</name>
    <name type="synonym">Hydra attenuata</name>
    <dbReference type="NCBI Taxonomy" id="6087"/>
    <lineage>
        <taxon>Eukaryota</taxon>
        <taxon>Metazoa</taxon>
        <taxon>Cnidaria</taxon>
        <taxon>Hydrozoa</taxon>
        <taxon>Hydroidolina</taxon>
        <taxon>Anthoathecata</taxon>
        <taxon>Aplanulata</taxon>
        <taxon>Hydridae</taxon>
        <taxon>Hydra</taxon>
    </lineage>
</organism>
<keyword evidence="7" id="KW-0808">Transferase</keyword>
<dbReference type="GO" id="GO:0007229">
    <property type="term" value="P:integrin-mediated signaling pathway"/>
    <property type="evidence" value="ECO:0007669"/>
    <property type="project" value="UniProtKB-KW"/>
</dbReference>
<dbReference type="EMBL" id="HAAD01001233">
    <property type="protein sequence ID" value="CDG67465.1"/>
    <property type="molecule type" value="mRNA"/>
</dbReference>
<evidence type="ECO:0000256" key="2">
    <source>
        <dbReference type="ARBA" id="ARBA00022801"/>
    </source>
</evidence>
<dbReference type="InterPro" id="IPR015655">
    <property type="entry name" value="PP2C"/>
</dbReference>
<dbReference type="OMA" id="NFSCFCL"/>
<keyword evidence="7" id="KW-0401">Integrin</keyword>
<name>T2M6A7_HYDVU</name>
<proteinExistence type="evidence at transcript level"/>
<dbReference type="PROSITE" id="PS51746">
    <property type="entry name" value="PPM_2"/>
    <property type="match status" value="1"/>
</dbReference>
<evidence type="ECO:0000256" key="4">
    <source>
        <dbReference type="RuleBase" id="RU003465"/>
    </source>
</evidence>
<dbReference type="AlphaFoldDB" id="T2M6A7"/>
<dbReference type="PROSITE" id="PS01032">
    <property type="entry name" value="PPM_1"/>
    <property type="match status" value="1"/>
</dbReference>
<accession>T2M6A7</accession>
<dbReference type="GO" id="GO:0046872">
    <property type="term" value="F:metal ion binding"/>
    <property type="evidence" value="ECO:0007669"/>
    <property type="project" value="UniProtKB-KW"/>
</dbReference>
<comment type="similarity">
    <text evidence="4">Belongs to the PP2C family.</text>
</comment>
<dbReference type="GO" id="GO:0016301">
    <property type="term" value="F:kinase activity"/>
    <property type="evidence" value="ECO:0007669"/>
    <property type="project" value="UniProtKB-KW"/>
</dbReference>
<sequence>MDLFGDLPPPSENNFSDDRNGTYQNQASSLLQLGIKRPLHSETVTHNKIQKTKGDILHLKPFVAERQGERNEMQDTTSLFENCTSDYQYNQCGLIINRVSFFAVFDGHGGKNASQFAQENLHVNINKNFPKEAVLNFDNELKKSIIKAFKDTDEAFLLRASLENPPLKDGATAACVLVVNNTIYVANIGDSKTILVRTNEEGKSTILPLSKDHSPLNYEERQRIQNAGGFVKDGRVQGIVEVSRAFGDLRFKKYIISKPDIVKSTLTERDRYILIACDGLWKGLTVAEAVDFIEKILMENEYNDDGFFKACNEVANEAIRRGSSDNITVVIIRIYS</sequence>
<keyword evidence="1" id="KW-0479">Metal-binding</keyword>
<keyword evidence="3 4" id="KW-0904">Protein phosphatase</keyword>
<evidence type="ECO:0000259" key="6">
    <source>
        <dbReference type="PROSITE" id="PS51746"/>
    </source>
</evidence>
<dbReference type="OrthoDB" id="10264738at2759"/>
<dbReference type="Gene3D" id="3.60.40.10">
    <property type="entry name" value="PPM-type phosphatase domain"/>
    <property type="match status" value="1"/>
</dbReference>
<dbReference type="PANTHER" id="PTHR47992">
    <property type="entry name" value="PROTEIN PHOSPHATASE"/>
    <property type="match status" value="1"/>
</dbReference>
<feature type="domain" description="PPM-type phosphatase" evidence="6">
    <location>
        <begin position="60"/>
        <end position="334"/>
    </location>
</feature>
<dbReference type="SUPFAM" id="SSF81606">
    <property type="entry name" value="PP2C-like"/>
    <property type="match status" value="1"/>
</dbReference>
<reference evidence="7" key="1">
    <citation type="journal article" date="2013" name="Genome Biol. Evol.">
        <title>Punctuated emergences of genetic and phenotypic innovations in eumetazoan, bilaterian, euteleostome, and hominidae ancestors.</title>
        <authorList>
            <person name="Wenger Y."/>
            <person name="Galliot B."/>
        </authorList>
    </citation>
    <scope>NUCLEOTIDE SEQUENCE</scope>
    <source>
        <tissue evidence="7">Whole animals</tissue>
    </source>
</reference>
<keyword evidence="7" id="KW-0418">Kinase</keyword>
<feature type="region of interest" description="Disordered" evidence="5">
    <location>
        <begin position="1"/>
        <end position="22"/>
    </location>
</feature>
<dbReference type="Pfam" id="PF00481">
    <property type="entry name" value="PP2C"/>
    <property type="match status" value="1"/>
</dbReference>
<dbReference type="KEGG" id="hmg:100206754"/>